<feature type="compositionally biased region" description="Low complexity" evidence="10">
    <location>
        <begin position="506"/>
        <end position="524"/>
    </location>
</feature>
<dbReference type="GO" id="GO:0016874">
    <property type="term" value="F:ligase activity"/>
    <property type="evidence" value="ECO:0007669"/>
    <property type="project" value="UniProtKB-KW"/>
</dbReference>
<keyword evidence="8" id="KW-0539">Nucleus</keyword>
<dbReference type="PANTHER" id="PTHR46481:SF10">
    <property type="entry name" value="ZINC FINGER BED DOMAIN-CONTAINING PROTEIN 39"/>
    <property type="match status" value="1"/>
</dbReference>
<dbReference type="InterPro" id="IPR012337">
    <property type="entry name" value="RNaseH-like_sf"/>
</dbReference>
<feature type="domain" description="BED-type" evidence="11">
    <location>
        <begin position="35"/>
        <end position="85"/>
    </location>
</feature>
<dbReference type="InterPro" id="IPR052035">
    <property type="entry name" value="ZnF_BED_domain_contain"/>
</dbReference>
<keyword evidence="7" id="KW-0804">Transcription</keyword>
<evidence type="ECO:0000256" key="9">
    <source>
        <dbReference type="PROSITE-ProRule" id="PRU00027"/>
    </source>
</evidence>
<evidence type="ECO:0000256" key="2">
    <source>
        <dbReference type="ARBA" id="ARBA00022723"/>
    </source>
</evidence>
<keyword evidence="6" id="KW-0238">DNA-binding</keyword>
<keyword evidence="4" id="KW-0862">Zinc</keyword>
<dbReference type="Pfam" id="PF02892">
    <property type="entry name" value="zf-BED"/>
    <property type="match status" value="1"/>
</dbReference>
<dbReference type="InterPro" id="IPR008906">
    <property type="entry name" value="HATC_C_dom"/>
</dbReference>
<dbReference type="EMBL" id="JACTAM010002171">
    <property type="protein sequence ID" value="KAI2645642.1"/>
    <property type="molecule type" value="Genomic_DNA"/>
</dbReference>
<protein>
    <submittedName>
        <fullName evidence="12">E3 SUMO-protein ligase ZBED1</fullName>
    </submittedName>
</protein>
<comment type="subcellular location">
    <subcellularLocation>
        <location evidence="1">Nucleus</location>
    </subcellularLocation>
</comment>
<keyword evidence="3 9" id="KW-0863">Zinc-finger</keyword>
<keyword evidence="13" id="KW-1185">Reference proteome</keyword>
<proteinExistence type="predicted"/>
<dbReference type="PROSITE" id="PS50808">
    <property type="entry name" value="ZF_BED"/>
    <property type="match status" value="1"/>
</dbReference>
<evidence type="ECO:0000256" key="7">
    <source>
        <dbReference type="ARBA" id="ARBA00023163"/>
    </source>
</evidence>
<feature type="region of interest" description="Disordered" evidence="10">
    <location>
        <begin position="506"/>
        <end position="537"/>
    </location>
</feature>
<gene>
    <name evidence="12" type="ORF">H4Q32_029260</name>
</gene>
<dbReference type="PANTHER" id="PTHR46481">
    <property type="entry name" value="ZINC FINGER BED DOMAIN-CONTAINING PROTEIN 4"/>
    <property type="match status" value="1"/>
</dbReference>
<organism evidence="12 13">
    <name type="scientific">Labeo rohita</name>
    <name type="common">Indian major carp</name>
    <name type="synonym">Cyprinus rohita</name>
    <dbReference type="NCBI Taxonomy" id="84645"/>
    <lineage>
        <taxon>Eukaryota</taxon>
        <taxon>Metazoa</taxon>
        <taxon>Chordata</taxon>
        <taxon>Craniata</taxon>
        <taxon>Vertebrata</taxon>
        <taxon>Euteleostomi</taxon>
        <taxon>Actinopterygii</taxon>
        <taxon>Neopterygii</taxon>
        <taxon>Teleostei</taxon>
        <taxon>Ostariophysi</taxon>
        <taxon>Cypriniformes</taxon>
        <taxon>Cyprinidae</taxon>
        <taxon>Labeoninae</taxon>
        <taxon>Labeonini</taxon>
        <taxon>Labeo</taxon>
    </lineage>
</organism>
<evidence type="ECO:0000256" key="10">
    <source>
        <dbReference type="SAM" id="MobiDB-lite"/>
    </source>
</evidence>
<dbReference type="InterPro" id="IPR036236">
    <property type="entry name" value="Znf_C2H2_sf"/>
</dbReference>
<evidence type="ECO:0000256" key="4">
    <source>
        <dbReference type="ARBA" id="ARBA00022833"/>
    </source>
</evidence>
<sequence>MALYNCRARYSHSVRCLAHVVQSRYQSDGLDMAERKRSYVWSYFTSINSNDAVCDTCNKTVRYCGNTTNLIKHLHINHKTEYDNVMTRRSEEEERRGTGAARARQTSLSESFGAAGRQYPDNSPRAAELTRCLGEMIAKDLQPLSIVEDQGFQGFVRALDPKYKLPGRKKLTETHLVNMYDECKGKVKSSLQDVNSVVLTTDMWTSVSTEAYLTVTCHVIENWQMREFVLETHVFHGQHTADNISLELRRITEEWGITEKVVAVVTDNAANMIAAVHRAGWRHHPCFAHTLNLVVKDSLKNVPEMVKVLEKCSAIVSFFHHSSKATEKLRDIQKQLKIAEHKLIQSVETRWNSVFYMLERLYEQNEAVTTALCLLGKNALCLNVGELSFIKQTVDTLQPFEEVTRDISAAKHVSVSKVIPLVALIHRSVAACERQGSPLATQLAQQCQRRFRGIESIHCLAASTFLDVRFKHLGFRDKDNVEVMKKRLCAEMQEVCQTGESAFTLTPSSMPTASSTSVPSTSGSNQGPAPSGPAATKGGIWTNFDKQVLSCQHHRSASTDVLIEVRRYSEENLIPRDKDPLLWWQEHEQTFPALSKLAVRYLGIVASSVPAERIFSKAGEVVSKKRSRLKGKTVNMLLFLNKNL</sequence>
<keyword evidence="5" id="KW-0805">Transcription regulation</keyword>
<keyword evidence="2" id="KW-0479">Metal-binding</keyword>
<dbReference type="InterPro" id="IPR003656">
    <property type="entry name" value="Znf_BED"/>
</dbReference>
<dbReference type="Proteomes" id="UP000830375">
    <property type="component" value="Unassembled WGS sequence"/>
</dbReference>
<reference evidence="12 13" key="1">
    <citation type="submission" date="2022-01" db="EMBL/GenBank/DDBJ databases">
        <title>A high-quality chromosome-level genome assembly of rohu carp, Labeo rohita.</title>
        <authorList>
            <person name="Arick M.A. II"/>
            <person name="Hsu C.-Y."/>
            <person name="Magbanua Z."/>
            <person name="Pechanova O."/>
            <person name="Grover C."/>
            <person name="Miller E."/>
            <person name="Thrash A."/>
            <person name="Ezzel L."/>
            <person name="Alam S."/>
            <person name="Benzie J."/>
            <person name="Hamilton M."/>
            <person name="Karsi A."/>
            <person name="Lawrence M.L."/>
            <person name="Peterson D.G."/>
        </authorList>
    </citation>
    <scope>NUCLEOTIDE SEQUENCE [LARGE SCALE GENOMIC DNA]</scope>
    <source>
        <strain evidence="13">BAU-BD-2019</strain>
        <tissue evidence="12">Blood</tissue>
    </source>
</reference>
<evidence type="ECO:0000256" key="5">
    <source>
        <dbReference type="ARBA" id="ARBA00023015"/>
    </source>
</evidence>
<feature type="region of interest" description="Disordered" evidence="10">
    <location>
        <begin position="85"/>
        <end position="123"/>
    </location>
</feature>
<comment type="caution">
    <text evidence="12">The sequence shown here is derived from an EMBL/GenBank/DDBJ whole genome shotgun (WGS) entry which is preliminary data.</text>
</comment>
<dbReference type="SUPFAM" id="SSF53098">
    <property type="entry name" value="Ribonuclease H-like"/>
    <property type="match status" value="1"/>
</dbReference>
<dbReference type="SUPFAM" id="SSF140996">
    <property type="entry name" value="Hermes dimerisation domain"/>
    <property type="match status" value="1"/>
</dbReference>
<evidence type="ECO:0000256" key="1">
    <source>
        <dbReference type="ARBA" id="ARBA00004123"/>
    </source>
</evidence>
<evidence type="ECO:0000256" key="8">
    <source>
        <dbReference type="ARBA" id="ARBA00023242"/>
    </source>
</evidence>
<keyword evidence="12" id="KW-0436">Ligase</keyword>
<evidence type="ECO:0000313" key="12">
    <source>
        <dbReference type="EMBL" id="KAI2645642.1"/>
    </source>
</evidence>
<dbReference type="Pfam" id="PF05699">
    <property type="entry name" value="Dimer_Tnp_hAT"/>
    <property type="match status" value="1"/>
</dbReference>
<evidence type="ECO:0000313" key="13">
    <source>
        <dbReference type="Proteomes" id="UP000830375"/>
    </source>
</evidence>
<feature type="compositionally biased region" description="Basic and acidic residues" evidence="10">
    <location>
        <begin position="85"/>
        <end position="97"/>
    </location>
</feature>
<name>A0ABQ8L6U8_LABRO</name>
<evidence type="ECO:0000256" key="3">
    <source>
        <dbReference type="ARBA" id="ARBA00022771"/>
    </source>
</evidence>
<accession>A0ABQ8L6U8</accession>
<evidence type="ECO:0000259" key="11">
    <source>
        <dbReference type="PROSITE" id="PS50808"/>
    </source>
</evidence>
<evidence type="ECO:0000256" key="6">
    <source>
        <dbReference type="ARBA" id="ARBA00023125"/>
    </source>
</evidence>
<dbReference type="SUPFAM" id="SSF57667">
    <property type="entry name" value="beta-beta-alpha zinc fingers"/>
    <property type="match status" value="1"/>
</dbReference>
<dbReference type="SMART" id="SM00614">
    <property type="entry name" value="ZnF_BED"/>
    <property type="match status" value="1"/>
</dbReference>